<dbReference type="EMBL" id="KQ257451">
    <property type="protein sequence ID" value="KND03839.1"/>
    <property type="molecule type" value="Genomic_DNA"/>
</dbReference>
<feature type="coiled-coil region" evidence="1">
    <location>
        <begin position="14"/>
        <end position="62"/>
    </location>
</feature>
<keyword evidence="1" id="KW-0175">Coiled coil</keyword>
<organism evidence="2 3">
    <name type="scientific">Spizellomyces punctatus (strain DAOM BR117)</name>
    <dbReference type="NCBI Taxonomy" id="645134"/>
    <lineage>
        <taxon>Eukaryota</taxon>
        <taxon>Fungi</taxon>
        <taxon>Fungi incertae sedis</taxon>
        <taxon>Chytridiomycota</taxon>
        <taxon>Chytridiomycota incertae sedis</taxon>
        <taxon>Chytridiomycetes</taxon>
        <taxon>Spizellomycetales</taxon>
        <taxon>Spizellomycetaceae</taxon>
        <taxon>Spizellomyces</taxon>
    </lineage>
</organism>
<dbReference type="VEuPathDB" id="FungiDB:SPPG_01295"/>
<dbReference type="Proteomes" id="UP000053201">
    <property type="component" value="Unassembled WGS sequence"/>
</dbReference>
<gene>
    <name evidence="2" type="ORF">SPPG_01295</name>
</gene>
<dbReference type="PANTHER" id="PTHR28661">
    <property type="entry name" value="SJOEGREN SYNDROME NUCLEAR AUTOANTIGEN 1"/>
    <property type="match status" value="1"/>
</dbReference>
<accession>A0A0L0HSJ2</accession>
<dbReference type="STRING" id="645134.A0A0L0HSJ2"/>
<name>A0A0L0HSJ2_SPIPD</name>
<evidence type="ECO:0000256" key="1">
    <source>
        <dbReference type="SAM" id="Coils"/>
    </source>
</evidence>
<dbReference type="GeneID" id="27684967"/>
<dbReference type="InterPro" id="IPR033362">
    <property type="entry name" value="SSNA1_fam"/>
</dbReference>
<reference evidence="2 3" key="1">
    <citation type="submission" date="2009-08" db="EMBL/GenBank/DDBJ databases">
        <title>The Genome Sequence of Spizellomyces punctatus strain DAOM BR117.</title>
        <authorList>
            <consortium name="The Broad Institute Genome Sequencing Platform"/>
            <person name="Russ C."/>
            <person name="Cuomo C."/>
            <person name="Shea T."/>
            <person name="Young S.K."/>
            <person name="Zeng Q."/>
            <person name="Koehrsen M."/>
            <person name="Haas B."/>
            <person name="Borodovsky M."/>
            <person name="Guigo R."/>
            <person name="Alvarado L."/>
            <person name="Berlin A."/>
            <person name="Bochicchio J."/>
            <person name="Borenstein D."/>
            <person name="Chapman S."/>
            <person name="Chen Z."/>
            <person name="Engels R."/>
            <person name="Freedman E."/>
            <person name="Gellesch M."/>
            <person name="Goldberg J."/>
            <person name="Griggs A."/>
            <person name="Gujja S."/>
            <person name="Heiman D."/>
            <person name="Hepburn T."/>
            <person name="Howarth C."/>
            <person name="Jen D."/>
            <person name="Larson L."/>
            <person name="Lewis B."/>
            <person name="Mehta T."/>
            <person name="Park D."/>
            <person name="Pearson M."/>
            <person name="Roberts A."/>
            <person name="Saif S."/>
            <person name="Shenoy N."/>
            <person name="Sisk P."/>
            <person name="Stolte C."/>
            <person name="Sykes S."/>
            <person name="Thomson T."/>
            <person name="Walk T."/>
            <person name="White J."/>
            <person name="Yandava C."/>
            <person name="Burger G."/>
            <person name="Gray M.W."/>
            <person name="Holland P.W.H."/>
            <person name="King N."/>
            <person name="Lang F.B.F."/>
            <person name="Roger A.J."/>
            <person name="Ruiz-Trillo I."/>
            <person name="Lander E."/>
            <person name="Nusbaum C."/>
        </authorList>
    </citation>
    <scope>NUCLEOTIDE SEQUENCE [LARGE SCALE GENOMIC DNA]</scope>
    <source>
        <strain evidence="2 3">DAOM BR117</strain>
    </source>
</reference>
<dbReference type="GO" id="GO:0036064">
    <property type="term" value="C:ciliary basal body"/>
    <property type="evidence" value="ECO:0007669"/>
    <property type="project" value="TreeGrafter"/>
</dbReference>
<dbReference type="OMA" id="ETKNEYD"/>
<dbReference type="InParanoid" id="A0A0L0HSJ2"/>
<evidence type="ECO:0000313" key="3">
    <source>
        <dbReference type="Proteomes" id="UP000053201"/>
    </source>
</evidence>
<protein>
    <submittedName>
        <fullName evidence="2">Uncharacterized protein</fullName>
    </submittedName>
</protein>
<dbReference type="AlphaFoldDB" id="A0A0L0HSJ2"/>
<evidence type="ECO:0000313" key="2">
    <source>
        <dbReference type="EMBL" id="KND03839.1"/>
    </source>
</evidence>
<sequence>MQSRITPSNLQSFNNDLVKNLEHLRDQREAIEVEINKEECRKDDLQQQIHELTDQLERVKQSLTKKYTVRNEYDRLIQDTETAYQKIVESSQTLLELLQRESQAIASHSGRGICPSTDFGSHV</sequence>
<keyword evidence="3" id="KW-1185">Reference proteome</keyword>
<dbReference type="RefSeq" id="XP_016611878.1">
    <property type="nucleotide sequence ID" value="XM_016749617.1"/>
</dbReference>
<proteinExistence type="predicted"/>
<dbReference type="OrthoDB" id="295355at2759"/>
<dbReference type="PANTHER" id="PTHR28661:SF1">
    <property type="entry name" value="MICROTUBULE NUCLEATION FACTOR SSNA1"/>
    <property type="match status" value="1"/>
</dbReference>
<dbReference type="eggNOG" id="ENOG502S16M">
    <property type="taxonomic scope" value="Eukaryota"/>
</dbReference>